<evidence type="ECO:0000313" key="2">
    <source>
        <dbReference type="Proteomes" id="UP000621799"/>
    </source>
</evidence>
<dbReference type="AlphaFoldDB" id="A0A928VVD3"/>
<protein>
    <submittedName>
        <fullName evidence="1">Uncharacterized protein</fullName>
    </submittedName>
</protein>
<reference evidence="1" key="1">
    <citation type="submission" date="2020-10" db="EMBL/GenBank/DDBJ databases">
        <authorList>
            <person name="Castelo-Branco R."/>
            <person name="Eusebio N."/>
            <person name="Adriana R."/>
            <person name="Vieira A."/>
            <person name="Brugerolle De Fraissinette N."/>
            <person name="Rezende De Castro R."/>
            <person name="Schneider M.P."/>
            <person name="Vasconcelos V."/>
            <person name="Leao P.N."/>
        </authorList>
    </citation>
    <scope>NUCLEOTIDE SEQUENCE</scope>
    <source>
        <strain evidence="1">LEGE 11467</strain>
    </source>
</reference>
<sequence>MKDPLTLMKALAEIARSGKCDLQDRVATIEALLKKGYSAQANWLLENPLCYGEVISEEFTAWLRYCEQRQIPAHMEN</sequence>
<keyword evidence="2" id="KW-1185">Reference proteome</keyword>
<gene>
    <name evidence="1" type="ORF">IQ235_01175</name>
</gene>
<proteinExistence type="predicted"/>
<name>A0A928VVD3_9CYAN</name>
<organism evidence="1 2">
    <name type="scientific">Zarconia navalis LEGE 11467</name>
    <dbReference type="NCBI Taxonomy" id="1828826"/>
    <lineage>
        <taxon>Bacteria</taxon>
        <taxon>Bacillati</taxon>
        <taxon>Cyanobacteriota</taxon>
        <taxon>Cyanophyceae</taxon>
        <taxon>Oscillatoriophycideae</taxon>
        <taxon>Oscillatoriales</taxon>
        <taxon>Oscillatoriales incertae sedis</taxon>
        <taxon>Zarconia</taxon>
        <taxon>Zarconia navalis</taxon>
    </lineage>
</organism>
<accession>A0A928VVD3</accession>
<comment type="caution">
    <text evidence="1">The sequence shown here is derived from an EMBL/GenBank/DDBJ whole genome shotgun (WGS) entry which is preliminary data.</text>
</comment>
<dbReference type="Proteomes" id="UP000621799">
    <property type="component" value="Unassembled WGS sequence"/>
</dbReference>
<evidence type="ECO:0000313" key="1">
    <source>
        <dbReference type="EMBL" id="MBE9039407.1"/>
    </source>
</evidence>
<dbReference type="EMBL" id="JADEXN010000008">
    <property type="protein sequence ID" value="MBE9039407.1"/>
    <property type="molecule type" value="Genomic_DNA"/>
</dbReference>